<evidence type="ECO:0000313" key="9">
    <source>
        <dbReference type="EMBL" id="OEY68752.1"/>
    </source>
</evidence>
<dbReference type="InterPro" id="IPR004627">
    <property type="entry name" value="L-Threonine_3-DHase"/>
</dbReference>
<dbReference type="PANTHER" id="PTHR43401">
    <property type="entry name" value="L-THREONINE 3-DEHYDROGENASE"/>
    <property type="match status" value="1"/>
</dbReference>
<comment type="catalytic activity">
    <reaction evidence="6">
        <text>L-threonine + NAD(+) = (2S)-2-amino-3-oxobutanoate + NADH + H(+)</text>
        <dbReference type="Rhea" id="RHEA:13161"/>
        <dbReference type="ChEBI" id="CHEBI:15378"/>
        <dbReference type="ChEBI" id="CHEBI:57540"/>
        <dbReference type="ChEBI" id="CHEBI:57926"/>
        <dbReference type="ChEBI" id="CHEBI:57945"/>
        <dbReference type="ChEBI" id="CHEBI:78948"/>
        <dbReference type="EC" id="1.1.1.103"/>
    </reaction>
</comment>
<keyword evidence="3 6" id="KW-0862">Zinc</keyword>
<dbReference type="InterPro" id="IPR013154">
    <property type="entry name" value="ADH-like_N"/>
</dbReference>
<organism evidence="9 10">
    <name type="scientific">Rheinheimera salexigens</name>
    <dbReference type="NCBI Taxonomy" id="1628148"/>
    <lineage>
        <taxon>Bacteria</taxon>
        <taxon>Pseudomonadati</taxon>
        <taxon>Pseudomonadota</taxon>
        <taxon>Gammaproteobacteria</taxon>
        <taxon>Chromatiales</taxon>
        <taxon>Chromatiaceae</taxon>
        <taxon>Rheinheimera</taxon>
    </lineage>
</organism>
<comment type="pathway">
    <text evidence="6">Amino-acid degradation; L-threonine degradation via oxydo-reductase pathway; glycine from L-threonine: step 1/2.</text>
</comment>
<dbReference type="EMBL" id="MKEK01000001">
    <property type="protein sequence ID" value="OEY68752.1"/>
    <property type="molecule type" value="Genomic_DNA"/>
</dbReference>
<feature type="domain" description="Enoyl reductase (ER)" evidence="8">
    <location>
        <begin position="12"/>
        <end position="338"/>
    </location>
</feature>
<feature type="binding site" evidence="6">
    <location>
        <position position="107"/>
    </location>
    <ligand>
        <name>Zn(2+)</name>
        <dbReference type="ChEBI" id="CHEBI:29105"/>
        <label>2</label>
    </ligand>
</feature>
<feature type="binding site" evidence="6">
    <location>
        <position position="96"/>
    </location>
    <ligand>
        <name>Zn(2+)</name>
        <dbReference type="ChEBI" id="CHEBI:29105"/>
        <label>2</label>
    </ligand>
</feature>
<evidence type="ECO:0000256" key="6">
    <source>
        <dbReference type="HAMAP-Rule" id="MF_00627"/>
    </source>
</evidence>
<feature type="binding site" evidence="6">
    <location>
        <position position="99"/>
    </location>
    <ligand>
        <name>Zn(2+)</name>
        <dbReference type="ChEBI" id="CHEBI:29105"/>
        <label>2</label>
    </ligand>
</feature>
<keyword evidence="1 6" id="KW-0963">Cytoplasm</keyword>
<dbReference type="UniPathway" id="UPA00046">
    <property type="reaction ID" value="UER00505"/>
</dbReference>
<dbReference type="GO" id="GO:0008743">
    <property type="term" value="F:L-threonine 3-dehydrogenase activity"/>
    <property type="evidence" value="ECO:0007669"/>
    <property type="project" value="UniProtKB-UniRule"/>
</dbReference>
<dbReference type="STRING" id="1628148.BI198_03590"/>
<comment type="subunit">
    <text evidence="6">Homotetramer.</text>
</comment>
<dbReference type="PANTHER" id="PTHR43401:SF2">
    <property type="entry name" value="L-THREONINE 3-DEHYDROGENASE"/>
    <property type="match status" value="1"/>
</dbReference>
<dbReference type="NCBIfam" id="NF003808">
    <property type="entry name" value="PRK05396.1"/>
    <property type="match status" value="1"/>
</dbReference>
<dbReference type="GO" id="GO:0005737">
    <property type="term" value="C:cytoplasm"/>
    <property type="evidence" value="ECO:0007669"/>
    <property type="project" value="UniProtKB-SubCell"/>
</dbReference>
<sequence>MKALAKLKAEPGIWQTEVDKPEVGPNDVLIRIKKTAICGTDVHIYKWDDWAKATIPHGMVVGHEYVGVIEGMGSEVKGFTVGDRVSGEGHITCGHCRNCRAGRVHLCRNTFGVGVNRAGAFAEYLVIPAYNAFKIADNIPDNIAAIFDPFGNAVHTALSFDLVGEDVLITGAGPIGIMAAAVARHVGARHVVITDVNPYRLELALKMGATRAVDVSKQDLKQIMKELGMTEGFDVGLEMSGVPAAFNSMLDTINHGGKIAMLGIPPSDMAVDWNKVIFKGLVIKGIYGREMFETWYKMASLIQSGLDLTPMITHVMPVDQFQQGFDIMCSGQSGKVILDWS</sequence>
<dbReference type="NCBIfam" id="TIGR00692">
    <property type="entry name" value="tdh"/>
    <property type="match status" value="1"/>
</dbReference>
<comment type="function">
    <text evidence="6">Catalyzes the NAD(+)-dependent oxidation of L-threonine to 2-amino-3-ketobutyrate.</text>
</comment>
<feature type="binding site" evidence="6">
    <location>
        <position position="64"/>
    </location>
    <ligand>
        <name>Zn(2+)</name>
        <dbReference type="ChEBI" id="CHEBI:29105"/>
        <label>1</label>
        <note>catalytic</note>
    </ligand>
</feature>
<evidence type="ECO:0000256" key="5">
    <source>
        <dbReference type="ARBA" id="ARBA00023027"/>
    </source>
</evidence>
<dbReference type="RefSeq" id="WP_070048318.1">
    <property type="nucleotide sequence ID" value="NZ_CBCSDO010000001.1"/>
</dbReference>
<feature type="binding site" evidence="6">
    <location>
        <position position="195"/>
    </location>
    <ligand>
        <name>NAD(+)</name>
        <dbReference type="ChEBI" id="CHEBI:57540"/>
    </ligand>
</feature>
<dbReference type="InterPro" id="IPR002328">
    <property type="entry name" value="ADH_Zn_CS"/>
</dbReference>
<feature type="binding site" evidence="6">
    <location>
        <position position="200"/>
    </location>
    <ligand>
        <name>NAD(+)</name>
        <dbReference type="ChEBI" id="CHEBI:57540"/>
    </ligand>
</feature>
<comment type="cofactor">
    <cofactor evidence="6">
        <name>Zn(2+)</name>
        <dbReference type="ChEBI" id="CHEBI:29105"/>
    </cofactor>
    <text evidence="6">Binds 2 Zn(2+) ions per subunit.</text>
</comment>
<keyword evidence="10" id="KW-1185">Reference proteome</keyword>
<dbReference type="InterPro" id="IPR020843">
    <property type="entry name" value="ER"/>
</dbReference>
<keyword evidence="5 6" id="KW-0520">NAD</keyword>
<keyword evidence="4 6" id="KW-0560">Oxidoreductase</keyword>
<dbReference type="Pfam" id="PF08240">
    <property type="entry name" value="ADH_N"/>
    <property type="match status" value="1"/>
</dbReference>
<dbReference type="SMART" id="SM00829">
    <property type="entry name" value="PKS_ER"/>
    <property type="match status" value="1"/>
</dbReference>
<accession>A0A1E7Q3I0</accession>
<evidence type="ECO:0000313" key="10">
    <source>
        <dbReference type="Proteomes" id="UP000242258"/>
    </source>
</evidence>
<comment type="similarity">
    <text evidence="6">Belongs to the zinc-containing alcohol dehydrogenase family.</text>
</comment>
<dbReference type="InterPro" id="IPR013149">
    <property type="entry name" value="ADH-like_C"/>
</dbReference>
<dbReference type="Proteomes" id="UP000242258">
    <property type="component" value="Unassembled WGS sequence"/>
</dbReference>
<feature type="site" description="Important for catalytic activity for the proton relay mechanism but does not participate directly in the coordination of zinc atom" evidence="6">
    <location>
        <position position="148"/>
    </location>
</feature>
<feature type="binding site" evidence="6">
    <location>
        <position position="38"/>
    </location>
    <ligand>
        <name>Zn(2+)</name>
        <dbReference type="ChEBI" id="CHEBI:29105"/>
        <label>1</label>
        <note>catalytic</note>
    </ligand>
</feature>
<protein>
    <recommendedName>
        <fullName evidence="6 7">L-threonine 3-dehydrogenase</fullName>
        <shortName evidence="6">TDH</shortName>
        <ecNumber evidence="6 7">1.1.1.103</ecNumber>
    </recommendedName>
</protein>
<evidence type="ECO:0000256" key="3">
    <source>
        <dbReference type="ARBA" id="ARBA00022833"/>
    </source>
</evidence>
<feature type="active site" description="Charge relay system" evidence="6">
    <location>
        <position position="43"/>
    </location>
</feature>
<dbReference type="InterPro" id="IPR050129">
    <property type="entry name" value="Zn_alcohol_dh"/>
</dbReference>
<feature type="active site" description="Charge relay system" evidence="6">
    <location>
        <position position="40"/>
    </location>
</feature>
<dbReference type="OrthoDB" id="9773078at2"/>
<dbReference type="PROSITE" id="PS00059">
    <property type="entry name" value="ADH_ZINC"/>
    <property type="match status" value="1"/>
</dbReference>
<feature type="binding site" evidence="6">
    <location>
        <position position="175"/>
    </location>
    <ligand>
        <name>NAD(+)</name>
        <dbReference type="ChEBI" id="CHEBI:57540"/>
    </ligand>
</feature>
<dbReference type="GO" id="GO:0019518">
    <property type="term" value="P:L-threonine catabolic process to glycine"/>
    <property type="evidence" value="ECO:0007669"/>
    <property type="project" value="UniProtKB-UniPathway"/>
</dbReference>
<dbReference type="SUPFAM" id="SSF50129">
    <property type="entry name" value="GroES-like"/>
    <property type="match status" value="1"/>
</dbReference>
<comment type="subcellular location">
    <subcellularLocation>
        <location evidence="6">Cytoplasm</location>
    </subcellularLocation>
</comment>
<dbReference type="InterPro" id="IPR036291">
    <property type="entry name" value="NAD(P)-bd_dom_sf"/>
</dbReference>
<evidence type="ECO:0000256" key="4">
    <source>
        <dbReference type="ARBA" id="ARBA00023002"/>
    </source>
</evidence>
<evidence type="ECO:0000256" key="7">
    <source>
        <dbReference type="NCBIfam" id="TIGR00692"/>
    </source>
</evidence>
<dbReference type="EC" id="1.1.1.103" evidence="6 7"/>
<keyword evidence="2 6" id="KW-0479">Metal-binding</keyword>
<reference evidence="10" key="1">
    <citation type="submission" date="2016-09" db="EMBL/GenBank/DDBJ databases">
        <authorList>
            <person name="Wan X."/>
            <person name="Hou S."/>
        </authorList>
    </citation>
    <scope>NUCLEOTIDE SEQUENCE [LARGE SCALE GENOMIC DNA]</scope>
    <source>
        <strain evidence="10">KH87</strain>
    </source>
</reference>
<proteinExistence type="inferred from homology"/>
<feature type="binding site" evidence="6">
    <location>
        <position position="93"/>
    </location>
    <ligand>
        <name>Zn(2+)</name>
        <dbReference type="ChEBI" id="CHEBI:29105"/>
        <label>2</label>
    </ligand>
</feature>
<dbReference type="Gene3D" id="3.40.50.720">
    <property type="entry name" value="NAD(P)-binding Rossmann-like Domain"/>
    <property type="match status" value="1"/>
</dbReference>
<evidence type="ECO:0000259" key="8">
    <source>
        <dbReference type="SMART" id="SM00829"/>
    </source>
</evidence>
<dbReference type="AlphaFoldDB" id="A0A1E7Q3I0"/>
<dbReference type="SUPFAM" id="SSF51735">
    <property type="entry name" value="NAD(P)-binding Rossmann-fold domains"/>
    <property type="match status" value="1"/>
</dbReference>
<dbReference type="Pfam" id="PF00107">
    <property type="entry name" value="ADH_zinc_N"/>
    <property type="match status" value="1"/>
</dbReference>
<gene>
    <name evidence="6" type="primary">tdh</name>
    <name evidence="9" type="ORF">BI198_03590</name>
</gene>
<feature type="binding site" evidence="6">
    <location>
        <position position="63"/>
    </location>
    <ligand>
        <name>Zn(2+)</name>
        <dbReference type="ChEBI" id="CHEBI:29105"/>
        <label>1</label>
        <note>catalytic</note>
    </ligand>
</feature>
<dbReference type="HAMAP" id="MF_00627">
    <property type="entry name" value="Thr_dehydrog"/>
    <property type="match status" value="1"/>
</dbReference>
<dbReference type="Gene3D" id="3.90.180.10">
    <property type="entry name" value="Medium-chain alcohol dehydrogenases, catalytic domain"/>
    <property type="match status" value="1"/>
</dbReference>
<evidence type="ECO:0000256" key="2">
    <source>
        <dbReference type="ARBA" id="ARBA00022723"/>
    </source>
</evidence>
<comment type="caution">
    <text evidence="9">The sequence shown here is derived from an EMBL/GenBank/DDBJ whole genome shotgun (WGS) entry which is preliminary data.</text>
</comment>
<dbReference type="InterPro" id="IPR011032">
    <property type="entry name" value="GroES-like_sf"/>
</dbReference>
<dbReference type="GO" id="GO:0008270">
    <property type="term" value="F:zinc ion binding"/>
    <property type="evidence" value="ECO:0007669"/>
    <property type="project" value="UniProtKB-UniRule"/>
</dbReference>
<evidence type="ECO:0000256" key="1">
    <source>
        <dbReference type="ARBA" id="ARBA00022490"/>
    </source>
</evidence>
<name>A0A1E7Q3I0_9GAMM</name>
<feature type="binding site" evidence="6">
    <location>
        <begin position="286"/>
        <end position="287"/>
    </location>
    <ligand>
        <name>NAD(+)</name>
        <dbReference type="ChEBI" id="CHEBI:57540"/>
    </ligand>
</feature>
<feature type="binding site" evidence="6">
    <location>
        <begin position="262"/>
        <end position="264"/>
    </location>
    <ligand>
        <name>NAD(+)</name>
        <dbReference type="ChEBI" id="CHEBI:57540"/>
    </ligand>
</feature>